<dbReference type="RefSeq" id="WP_321550111.1">
    <property type="nucleotide sequence ID" value="NZ_JAXIVS010000014.1"/>
</dbReference>
<dbReference type="EMBL" id="JAXIVS010000014">
    <property type="protein sequence ID" value="MDY7231402.1"/>
    <property type="molecule type" value="Genomic_DNA"/>
</dbReference>
<reference evidence="2 3" key="1">
    <citation type="submission" date="2023-12" db="EMBL/GenBank/DDBJ databases">
        <title>the genome sequence of Hyalangium sp. s54d21.</title>
        <authorList>
            <person name="Zhang X."/>
        </authorList>
    </citation>
    <scope>NUCLEOTIDE SEQUENCE [LARGE SCALE GENOMIC DNA]</scope>
    <source>
        <strain evidence="3">s54d21</strain>
    </source>
</reference>
<keyword evidence="3" id="KW-1185">Reference proteome</keyword>
<evidence type="ECO:0000313" key="3">
    <source>
        <dbReference type="Proteomes" id="UP001291309"/>
    </source>
</evidence>
<accession>A0ABU5HF19</accession>
<proteinExistence type="predicted"/>
<feature type="region of interest" description="Disordered" evidence="1">
    <location>
        <begin position="248"/>
        <end position="289"/>
    </location>
</feature>
<evidence type="ECO:0000313" key="2">
    <source>
        <dbReference type="EMBL" id="MDY7231402.1"/>
    </source>
</evidence>
<dbReference type="Proteomes" id="UP001291309">
    <property type="component" value="Unassembled WGS sequence"/>
</dbReference>
<name>A0ABU5HF19_9BACT</name>
<protein>
    <submittedName>
        <fullName evidence="2">Uncharacterized protein</fullName>
    </submittedName>
</protein>
<sequence length="310" mass="33310">MPEPGDPTPTPSGLGTEEAAELEALGSQAAYEAFLAPAQALEASAVEECRADIALACYNVKQGVEHVLAQEAVVSALPGVKLEELRSLPQLAQGLAFAALQVHRQLRAVSFRPLFEQALRARRKLLKAAEALAAVGLLPEDEVSSLSGGRQNVVEDCLALTALLKRHEASISGRSPVTAADLEEAEQVATNLRQLLAPWSGGESGAPAPVLEASGLRNRFWTLLKQRYEVLWRCGAWLFGHEVEEHVPPLESRRAPPPQIERAVAPNPGEASPKSEGWPLSGPEPSRLVGGLDPRRVRFIIRVGTHLSKL</sequence>
<evidence type="ECO:0000256" key="1">
    <source>
        <dbReference type="SAM" id="MobiDB-lite"/>
    </source>
</evidence>
<gene>
    <name evidence="2" type="ORF">SYV04_33735</name>
</gene>
<organism evidence="2 3">
    <name type="scientific">Hyalangium rubrum</name>
    <dbReference type="NCBI Taxonomy" id="3103134"/>
    <lineage>
        <taxon>Bacteria</taxon>
        <taxon>Pseudomonadati</taxon>
        <taxon>Myxococcota</taxon>
        <taxon>Myxococcia</taxon>
        <taxon>Myxococcales</taxon>
        <taxon>Cystobacterineae</taxon>
        <taxon>Archangiaceae</taxon>
        <taxon>Hyalangium</taxon>
    </lineage>
</organism>
<comment type="caution">
    <text evidence="2">The sequence shown here is derived from an EMBL/GenBank/DDBJ whole genome shotgun (WGS) entry which is preliminary data.</text>
</comment>